<dbReference type="Gene3D" id="3.40.462.20">
    <property type="match status" value="1"/>
</dbReference>
<evidence type="ECO:0000256" key="4">
    <source>
        <dbReference type="ARBA" id="ARBA00022827"/>
    </source>
</evidence>
<keyword evidence="5" id="KW-0560">Oxidoreductase</keyword>
<dbReference type="GO" id="GO:0071949">
    <property type="term" value="F:FAD binding"/>
    <property type="evidence" value="ECO:0007669"/>
    <property type="project" value="InterPro"/>
</dbReference>
<dbReference type="OrthoDB" id="9775082at2"/>
<dbReference type="InterPro" id="IPR006094">
    <property type="entry name" value="Oxid_FAD_bind_N"/>
</dbReference>
<proteinExistence type="inferred from homology"/>
<dbReference type="PANTHER" id="PTHR42973:SF39">
    <property type="entry name" value="FAD-BINDING PCMH-TYPE DOMAIN-CONTAINING PROTEIN"/>
    <property type="match status" value="1"/>
</dbReference>
<dbReference type="InterPro" id="IPR016169">
    <property type="entry name" value="FAD-bd_PCMH_sub2"/>
</dbReference>
<organism evidence="7 8">
    <name type="scientific">Kinneretia aquatilis</name>
    <dbReference type="NCBI Taxonomy" id="2070761"/>
    <lineage>
        <taxon>Bacteria</taxon>
        <taxon>Pseudomonadati</taxon>
        <taxon>Pseudomonadota</taxon>
        <taxon>Betaproteobacteria</taxon>
        <taxon>Burkholderiales</taxon>
        <taxon>Sphaerotilaceae</taxon>
        <taxon>Roseateles</taxon>
    </lineage>
</organism>
<dbReference type="GO" id="GO:0016491">
    <property type="term" value="F:oxidoreductase activity"/>
    <property type="evidence" value="ECO:0007669"/>
    <property type="project" value="UniProtKB-KW"/>
</dbReference>
<keyword evidence="3" id="KW-0285">Flavoprotein</keyword>
<evidence type="ECO:0000256" key="5">
    <source>
        <dbReference type="ARBA" id="ARBA00023002"/>
    </source>
</evidence>
<feature type="domain" description="FAD-binding PCMH-type" evidence="6">
    <location>
        <begin position="35"/>
        <end position="203"/>
    </location>
</feature>
<comment type="caution">
    <text evidence="7">The sequence shown here is derived from an EMBL/GenBank/DDBJ whole genome shotgun (WGS) entry which is preliminary data.</text>
</comment>
<dbReference type="PROSITE" id="PS51387">
    <property type="entry name" value="FAD_PCMH"/>
    <property type="match status" value="1"/>
</dbReference>
<name>A0A2N8L450_9BURK</name>
<dbReference type="Pfam" id="PF01565">
    <property type="entry name" value="FAD_binding_4"/>
    <property type="match status" value="1"/>
</dbReference>
<dbReference type="InterPro" id="IPR016166">
    <property type="entry name" value="FAD-bd_PCMH"/>
</dbReference>
<sequence>MDWSPLLQRWQGQVFRPGERAEIGVGKQLAAAGRPLPTSALWLRARSECDVRRALDFLARHEQGFAVRSGGHCFADLSSHAEVVLDLSELRRMELNLQGLRAGPGVSAGEASAFLTSRGRLLPTGGCPGVALGGLALVGGFGLLGRSHGLVCEQVQALRVALPGGDLVEASAHHHADLFWALRGAGAGQFGVVTELLFDTQPAQALNVVHGRWSWDCAADVIEAWQTLAPAADPRVNLELSLSASDDPEDADEGPPLIELFGVVLAEAEEVPALLAPWRRALGSLAEALCEWRLPAAAAASYLCGRLDRRCEPAWQPSQPYREHGYQFTKSGFFAQRLPAGAIQDLLAHFAADRRYAQYRELELIPWGGAYTATSDQRPHADCAFSHREAQFMIRHTAVVGARSNAELRAHARRWAQASRATVAAAGNGRVYQGYADLELPQWAQAYYGADLPRLRALKSRHDPWLLMQHAQAIEPSFQDLPKG</sequence>
<dbReference type="InterPro" id="IPR016167">
    <property type="entry name" value="FAD-bd_PCMH_sub1"/>
</dbReference>
<evidence type="ECO:0000256" key="3">
    <source>
        <dbReference type="ARBA" id="ARBA00022630"/>
    </source>
</evidence>
<keyword evidence="4" id="KW-0274">FAD</keyword>
<protein>
    <submittedName>
        <fullName evidence="7">FAD-linked oxidase</fullName>
    </submittedName>
</protein>
<dbReference type="PANTHER" id="PTHR42973">
    <property type="entry name" value="BINDING OXIDOREDUCTASE, PUTATIVE (AFU_ORTHOLOGUE AFUA_1G17690)-RELATED"/>
    <property type="match status" value="1"/>
</dbReference>
<reference evidence="7 8" key="1">
    <citation type="submission" date="2018-01" db="EMBL/GenBank/DDBJ databases">
        <title>Draft genome sequence of Paucibacter aquatile CR182 isolated from freshwater of the Nakdong River.</title>
        <authorList>
            <person name="Choi A."/>
            <person name="Chung E.J."/>
        </authorList>
    </citation>
    <scope>NUCLEOTIDE SEQUENCE [LARGE SCALE GENOMIC DNA]</scope>
    <source>
        <strain evidence="7 8">CR182</strain>
    </source>
</reference>
<dbReference type="Pfam" id="PF08031">
    <property type="entry name" value="BBE"/>
    <property type="match status" value="1"/>
</dbReference>
<dbReference type="Proteomes" id="UP000235916">
    <property type="component" value="Unassembled WGS sequence"/>
</dbReference>
<dbReference type="InterPro" id="IPR036318">
    <property type="entry name" value="FAD-bd_PCMH-like_sf"/>
</dbReference>
<dbReference type="InterPro" id="IPR050416">
    <property type="entry name" value="FAD-linked_Oxidoreductase"/>
</dbReference>
<evidence type="ECO:0000259" key="6">
    <source>
        <dbReference type="PROSITE" id="PS51387"/>
    </source>
</evidence>
<gene>
    <name evidence="7" type="ORF">C1O66_02425</name>
</gene>
<dbReference type="Gene3D" id="3.30.43.10">
    <property type="entry name" value="Uridine Diphospho-n-acetylenolpyruvylglucosamine Reductase, domain 2"/>
    <property type="match status" value="1"/>
</dbReference>
<comment type="similarity">
    <text evidence="2">Belongs to the oxygen-dependent FAD-linked oxidoreductase family.</text>
</comment>
<evidence type="ECO:0000256" key="2">
    <source>
        <dbReference type="ARBA" id="ARBA00005466"/>
    </source>
</evidence>
<accession>A0A2N8L450</accession>
<dbReference type="Gene3D" id="3.30.465.10">
    <property type="match status" value="1"/>
</dbReference>
<evidence type="ECO:0000313" key="8">
    <source>
        <dbReference type="Proteomes" id="UP000235916"/>
    </source>
</evidence>
<comment type="cofactor">
    <cofactor evidence="1">
        <name>FAD</name>
        <dbReference type="ChEBI" id="CHEBI:57692"/>
    </cofactor>
</comment>
<dbReference type="SUPFAM" id="SSF56176">
    <property type="entry name" value="FAD-binding/transporter-associated domain-like"/>
    <property type="match status" value="1"/>
</dbReference>
<dbReference type="EMBL" id="POSP01000001">
    <property type="protein sequence ID" value="PND40482.1"/>
    <property type="molecule type" value="Genomic_DNA"/>
</dbReference>
<dbReference type="AlphaFoldDB" id="A0A2N8L450"/>
<keyword evidence="8" id="KW-1185">Reference proteome</keyword>
<evidence type="ECO:0000313" key="7">
    <source>
        <dbReference type="EMBL" id="PND40482.1"/>
    </source>
</evidence>
<dbReference type="InterPro" id="IPR012951">
    <property type="entry name" value="BBE"/>
</dbReference>
<evidence type="ECO:0000256" key="1">
    <source>
        <dbReference type="ARBA" id="ARBA00001974"/>
    </source>
</evidence>